<evidence type="ECO:0000259" key="6">
    <source>
        <dbReference type="Pfam" id="PF09068"/>
    </source>
</evidence>
<organism evidence="7 8">
    <name type="scientific">Synaphobranchus kaupii</name>
    <name type="common">Kaup's arrowtooth eel</name>
    <dbReference type="NCBI Taxonomy" id="118154"/>
    <lineage>
        <taxon>Eukaryota</taxon>
        <taxon>Metazoa</taxon>
        <taxon>Chordata</taxon>
        <taxon>Craniata</taxon>
        <taxon>Vertebrata</taxon>
        <taxon>Euteleostomi</taxon>
        <taxon>Actinopterygii</taxon>
        <taxon>Neopterygii</taxon>
        <taxon>Teleostei</taxon>
        <taxon>Anguilliformes</taxon>
        <taxon>Synaphobranchidae</taxon>
        <taxon>Synaphobranchus</taxon>
    </lineage>
</organism>
<dbReference type="OrthoDB" id="8741101at2759"/>
<evidence type="ECO:0000256" key="3">
    <source>
        <dbReference type="ARBA" id="ARBA00022468"/>
    </source>
</evidence>
<comment type="subcellular location">
    <subcellularLocation>
        <location evidence="1">Cytoplasm</location>
    </subcellularLocation>
</comment>
<feature type="non-terminal residue" evidence="7">
    <location>
        <position position="533"/>
    </location>
</feature>
<feature type="compositionally biased region" description="Basic and acidic residues" evidence="5">
    <location>
        <begin position="310"/>
        <end position="322"/>
    </location>
</feature>
<dbReference type="GO" id="GO:0006886">
    <property type="term" value="P:intracellular protein transport"/>
    <property type="evidence" value="ECO:0007669"/>
    <property type="project" value="InterPro"/>
</dbReference>
<feature type="region of interest" description="Disordered" evidence="5">
    <location>
        <begin position="163"/>
        <end position="350"/>
    </location>
</feature>
<name>A0A9Q1F091_SYNKA</name>
<dbReference type="InterPro" id="IPR018203">
    <property type="entry name" value="GDP_dissociation_inhibitor"/>
</dbReference>
<feature type="compositionally biased region" description="Low complexity" evidence="5">
    <location>
        <begin position="173"/>
        <end position="200"/>
    </location>
</feature>
<reference evidence="7" key="1">
    <citation type="journal article" date="2023" name="Science">
        <title>Genome structures resolve the early diversification of teleost fishes.</title>
        <authorList>
            <person name="Parey E."/>
            <person name="Louis A."/>
            <person name="Montfort J."/>
            <person name="Bouchez O."/>
            <person name="Roques C."/>
            <person name="Iampietro C."/>
            <person name="Lluch J."/>
            <person name="Castinel A."/>
            <person name="Donnadieu C."/>
            <person name="Desvignes T."/>
            <person name="Floi Bucao C."/>
            <person name="Jouanno E."/>
            <person name="Wen M."/>
            <person name="Mejri S."/>
            <person name="Dirks R."/>
            <person name="Jansen H."/>
            <person name="Henkel C."/>
            <person name="Chen W.J."/>
            <person name="Zahm M."/>
            <person name="Cabau C."/>
            <person name="Klopp C."/>
            <person name="Thompson A.W."/>
            <person name="Robinson-Rechavi M."/>
            <person name="Braasch I."/>
            <person name="Lecointre G."/>
            <person name="Bobe J."/>
            <person name="Postlethwait J.H."/>
            <person name="Berthelot C."/>
            <person name="Roest Crollius H."/>
            <person name="Guiguen Y."/>
        </authorList>
    </citation>
    <scope>NUCLEOTIDE SEQUENCE</scope>
    <source>
        <strain evidence="7">WJC10195</strain>
    </source>
</reference>
<keyword evidence="8" id="KW-1185">Reference proteome</keyword>
<dbReference type="Proteomes" id="UP001152622">
    <property type="component" value="Chromosome 10"/>
</dbReference>
<evidence type="ECO:0000256" key="2">
    <source>
        <dbReference type="ARBA" id="ARBA00005593"/>
    </source>
</evidence>
<dbReference type="PRINTS" id="PR00891">
    <property type="entry name" value="RABGDIREP"/>
</dbReference>
<dbReference type="GO" id="GO:0005092">
    <property type="term" value="F:GDP-dissociation inhibitor activity"/>
    <property type="evidence" value="ECO:0007669"/>
    <property type="project" value="InterPro"/>
</dbReference>
<keyword evidence="4" id="KW-0963">Cytoplasm</keyword>
<dbReference type="GO" id="GO:0005968">
    <property type="term" value="C:Rab-protein geranylgeranyltransferase complex"/>
    <property type="evidence" value="ECO:0007669"/>
    <property type="project" value="InterPro"/>
</dbReference>
<comment type="caution">
    <text evidence="7">The sequence shown here is derived from an EMBL/GenBank/DDBJ whole genome shotgun (WGS) entry which is preliminary data.</text>
</comment>
<feature type="compositionally biased region" description="Polar residues" evidence="5">
    <location>
        <begin position="215"/>
        <end position="293"/>
    </location>
</feature>
<dbReference type="Pfam" id="PF00996">
    <property type="entry name" value="GDI"/>
    <property type="match status" value="2"/>
</dbReference>
<dbReference type="Gene3D" id="1.10.238.10">
    <property type="entry name" value="EF-hand"/>
    <property type="match status" value="1"/>
</dbReference>
<dbReference type="PRINTS" id="PR00893">
    <property type="entry name" value="RABESCORT"/>
</dbReference>
<keyword evidence="3" id="KW-0343">GTPase activation</keyword>
<dbReference type="InterPro" id="IPR001738">
    <property type="entry name" value="Rab_escort"/>
</dbReference>
<dbReference type="SUPFAM" id="SSF51905">
    <property type="entry name" value="FAD/NAD(P)-binding domain"/>
    <property type="match status" value="1"/>
</dbReference>
<gene>
    <name evidence="7" type="ORF">SKAU_G00270940</name>
</gene>
<dbReference type="FunFam" id="3.50.50.60:FF:000108">
    <property type="entry name" value="Rab proteins geranylgeranyltransferase component A"/>
    <property type="match status" value="1"/>
</dbReference>
<evidence type="ECO:0000256" key="1">
    <source>
        <dbReference type="ARBA" id="ARBA00004496"/>
    </source>
</evidence>
<dbReference type="InterPro" id="IPR015153">
    <property type="entry name" value="EF-hand_dom_typ1"/>
</dbReference>
<sequence length="533" mass="60030">DLNNHVGYAIWLLVQGECFGGRIASLHLLRFQCNSEDKHHYVYTQPPSHDEDSQFKMAADNLPTEFDVVILGTGLAESVIAAACSRVGQRVLHIDRRNYYAGNWASFTFNGLLAWIEDYKQEQQRDADSDEGWREKLEEGEEPLLLNSVDTPISNLQVFCYASEEPEEEEEVATPVATPTPESPATPAEECLSQTQATATEETDAESQAPPTVDPQIQATPTEESEAHSQATPTEESEAHSQATPTEESEAHSQATPTEESKAHSQATPTEESEAHSQATPTEESEAHSQATPTEERETHSQATPLDSPTHVDPEQQVQREEPQEDQTTSNEGDPAQSGEPLPSSHVETKRRRITYSKILKEGRRFNIDLVSKLLYSRGSLVNLLIKSNVSRYAEFKNVSRILTYRNGKVEQMIEEGGKRGKTMAEKRQLFMEMRAQNFDVIRLSTYRTACKLRFVQKRCNLHLVDVWNMIEAFRDNGLNTLEHNTEINVSRLETIISSIYYQLNKRLPTTHQISVDQSISLLLKLHGGRLRQ</sequence>
<evidence type="ECO:0000256" key="4">
    <source>
        <dbReference type="ARBA" id="ARBA00022490"/>
    </source>
</evidence>
<dbReference type="GO" id="GO:0016192">
    <property type="term" value="P:vesicle-mediated transport"/>
    <property type="evidence" value="ECO:0007669"/>
    <property type="project" value="TreeGrafter"/>
</dbReference>
<evidence type="ECO:0000313" key="7">
    <source>
        <dbReference type="EMBL" id="KAJ8348505.1"/>
    </source>
</evidence>
<dbReference type="GO" id="GO:0005634">
    <property type="term" value="C:nucleus"/>
    <property type="evidence" value="ECO:0007669"/>
    <property type="project" value="TreeGrafter"/>
</dbReference>
<dbReference type="GO" id="GO:0005829">
    <property type="term" value="C:cytosol"/>
    <property type="evidence" value="ECO:0007669"/>
    <property type="project" value="TreeGrafter"/>
</dbReference>
<accession>A0A9Q1F091</accession>
<evidence type="ECO:0000256" key="5">
    <source>
        <dbReference type="SAM" id="MobiDB-lite"/>
    </source>
</evidence>
<dbReference type="Pfam" id="PF09068">
    <property type="entry name" value="EF-hand_2"/>
    <property type="match status" value="1"/>
</dbReference>
<dbReference type="GO" id="GO:0005096">
    <property type="term" value="F:GTPase activator activity"/>
    <property type="evidence" value="ECO:0007669"/>
    <property type="project" value="UniProtKB-KW"/>
</dbReference>
<dbReference type="EMBL" id="JAINUF010000010">
    <property type="protein sequence ID" value="KAJ8348505.1"/>
    <property type="molecule type" value="Genomic_DNA"/>
</dbReference>
<dbReference type="InterPro" id="IPR011992">
    <property type="entry name" value="EF-hand-dom_pair"/>
</dbReference>
<protein>
    <recommendedName>
        <fullName evidence="6">EF-hand domain-containing protein</fullName>
    </recommendedName>
</protein>
<dbReference type="Gene3D" id="3.30.519.10">
    <property type="entry name" value="Guanine Nucleotide Dissociation Inhibitor, domain 2"/>
    <property type="match status" value="1"/>
</dbReference>
<dbReference type="Gene3D" id="3.50.50.60">
    <property type="entry name" value="FAD/NAD(P)-binding domain"/>
    <property type="match status" value="1"/>
</dbReference>
<dbReference type="InterPro" id="IPR036188">
    <property type="entry name" value="FAD/NAD-bd_sf"/>
</dbReference>
<dbReference type="PANTHER" id="PTHR11787:SF4">
    <property type="entry name" value="CHM, RAB ESCORT PROTEIN 1"/>
    <property type="match status" value="1"/>
</dbReference>
<dbReference type="PANTHER" id="PTHR11787">
    <property type="entry name" value="RAB GDP-DISSOCIATION INHIBITOR"/>
    <property type="match status" value="1"/>
</dbReference>
<comment type="similarity">
    <text evidence="2">Belongs to the Rab GDI family.</text>
</comment>
<proteinExistence type="inferred from homology"/>
<feature type="domain" description="EF-hand" evidence="6">
    <location>
        <begin position="429"/>
        <end position="525"/>
    </location>
</feature>
<dbReference type="SUPFAM" id="SSF47473">
    <property type="entry name" value="EF-hand"/>
    <property type="match status" value="1"/>
</dbReference>
<dbReference type="AlphaFoldDB" id="A0A9Q1F091"/>
<dbReference type="GO" id="GO:0007264">
    <property type="term" value="P:small GTPase-mediated signal transduction"/>
    <property type="evidence" value="ECO:0007669"/>
    <property type="project" value="InterPro"/>
</dbReference>
<evidence type="ECO:0000313" key="8">
    <source>
        <dbReference type="Proteomes" id="UP001152622"/>
    </source>
</evidence>